<evidence type="ECO:0000256" key="2">
    <source>
        <dbReference type="ARBA" id="ARBA00023125"/>
    </source>
</evidence>
<reference evidence="4 5" key="1">
    <citation type="submission" date="2015-06" db="EMBL/GenBank/DDBJ databases">
        <authorList>
            <person name="Zeng Y."/>
            <person name="Huang Y."/>
        </authorList>
    </citation>
    <scope>NUCLEOTIDE SEQUENCE [LARGE SCALE GENOMIC DNA]</scope>
    <source>
        <strain evidence="4 5">PQ-2</strain>
    </source>
</reference>
<organism evidence="4 5">
    <name type="scientific">Croceicoccus naphthovorans</name>
    <dbReference type="NCBI Taxonomy" id="1348774"/>
    <lineage>
        <taxon>Bacteria</taxon>
        <taxon>Pseudomonadati</taxon>
        <taxon>Pseudomonadota</taxon>
        <taxon>Alphaproteobacteria</taxon>
        <taxon>Sphingomonadales</taxon>
        <taxon>Erythrobacteraceae</taxon>
        <taxon>Croceicoccus</taxon>
    </lineage>
</organism>
<sequence length="260" mass="28617">MSDARKRRLRQPRVAEIVANDLRARILGGDLSDGDQLPKQDELMNEFGVSPPAIREAFRILETEGLITVLRGNVGGAIVHLPQSDNAAYMLGLVLQSRQVPLLDLIEAMRRLEPACAAQAALRSDRESTVLPKLRKNIDDSFAAIDDPNTFIALARNFHTELVSECGNATMALVVGALERLWSAQVGKLALARAEHGTFADRSVRLSLAREHERIYRAIEDGDAQSAERAILEHYADGGGERKHGFDTSLTVRASMDQRT</sequence>
<dbReference type="SUPFAM" id="SSF46785">
    <property type="entry name" value="Winged helix' DNA-binding domain"/>
    <property type="match status" value="1"/>
</dbReference>
<dbReference type="PATRIC" id="fig|1348774.3.peg.1024"/>
<dbReference type="Gene3D" id="1.10.10.10">
    <property type="entry name" value="Winged helix-like DNA-binding domain superfamily/Winged helix DNA-binding domain"/>
    <property type="match status" value="1"/>
</dbReference>
<dbReference type="GO" id="GO:0003677">
    <property type="term" value="F:DNA binding"/>
    <property type="evidence" value="ECO:0007669"/>
    <property type="project" value="UniProtKB-KW"/>
</dbReference>
<dbReference type="PANTHER" id="PTHR43537">
    <property type="entry name" value="TRANSCRIPTIONAL REGULATOR, GNTR FAMILY"/>
    <property type="match status" value="1"/>
</dbReference>
<keyword evidence="2" id="KW-0238">DNA-binding</keyword>
<dbReference type="OrthoDB" id="9028214at2"/>
<evidence type="ECO:0000313" key="4">
    <source>
        <dbReference type="EMBL" id="AKM09465.1"/>
    </source>
</evidence>
<evidence type="ECO:0000256" key="3">
    <source>
        <dbReference type="ARBA" id="ARBA00023163"/>
    </source>
</evidence>
<dbReference type="Pfam" id="PF07729">
    <property type="entry name" value="FCD"/>
    <property type="match status" value="1"/>
</dbReference>
<gene>
    <name evidence="4" type="ORF">AB433_04885</name>
</gene>
<accession>A0A0G3XD19</accession>
<dbReference type="InterPro" id="IPR011711">
    <property type="entry name" value="GntR_C"/>
</dbReference>
<dbReference type="SMART" id="SM00895">
    <property type="entry name" value="FCD"/>
    <property type="match status" value="1"/>
</dbReference>
<dbReference type="Gene3D" id="1.20.120.530">
    <property type="entry name" value="GntR ligand-binding domain-like"/>
    <property type="match status" value="1"/>
</dbReference>
<dbReference type="PROSITE" id="PS50949">
    <property type="entry name" value="HTH_GNTR"/>
    <property type="match status" value="1"/>
</dbReference>
<protein>
    <submittedName>
        <fullName evidence="4">Uncharacterized protein</fullName>
    </submittedName>
</protein>
<dbReference type="PANTHER" id="PTHR43537:SF5">
    <property type="entry name" value="UXU OPERON TRANSCRIPTIONAL REGULATOR"/>
    <property type="match status" value="1"/>
</dbReference>
<dbReference type="InterPro" id="IPR036388">
    <property type="entry name" value="WH-like_DNA-bd_sf"/>
</dbReference>
<dbReference type="GO" id="GO:0003700">
    <property type="term" value="F:DNA-binding transcription factor activity"/>
    <property type="evidence" value="ECO:0007669"/>
    <property type="project" value="InterPro"/>
</dbReference>
<dbReference type="RefSeq" id="WP_047820153.1">
    <property type="nucleotide sequence ID" value="NZ_CP011770.1"/>
</dbReference>
<keyword evidence="3" id="KW-0804">Transcription</keyword>
<evidence type="ECO:0000313" key="5">
    <source>
        <dbReference type="Proteomes" id="UP000035287"/>
    </source>
</evidence>
<keyword evidence="5" id="KW-1185">Reference proteome</keyword>
<dbReference type="InterPro" id="IPR000524">
    <property type="entry name" value="Tscrpt_reg_HTH_GntR"/>
</dbReference>
<proteinExistence type="predicted"/>
<dbReference type="Pfam" id="PF00392">
    <property type="entry name" value="GntR"/>
    <property type="match status" value="1"/>
</dbReference>
<dbReference type="KEGG" id="cna:AB433_04885"/>
<dbReference type="SUPFAM" id="SSF48008">
    <property type="entry name" value="GntR ligand-binding domain-like"/>
    <property type="match status" value="1"/>
</dbReference>
<dbReference type="PRINTS" id="PR00035">
    <property type="entry name" value="HTHGNTR"/>
</dbReference>
<dbReference type="CDD" id="cd07377">
    <property type="entry name" value="WHTH_GntR"/>
    <property type="match status" value="1"/>
</dbReference>
<dbReference type="InterPro" id="IPR008920">
    <property type="entry name" value="TF_FadR/GntR_C"/>
</dbReference>
<dbReference type="EMBL" id="CP011770">
    <property type="protein sequence ID" value="AKM09465.1"/>
    <property type="molecule type" value="Genomic_DNA"/>
</dbReference>
<keyword evidence="1" id="KW-0805">Transcription regulation</keyword>
<dbReference type="InterPro" id="IPR036390">
    <property type="entry name" value="WH_DNA-bd_sf"/>
</dbReference>
<dbReference type="Proteomes" id="UP000035287">
    <property type="component" value="Chromosome"/>
</dbReference>
<dbReference type="AlphaFoldDB" id="A0A0G3XD19"/>
<name>A0A0G3XD19_9SPHN</name>
<dbReference type="SMART" id="SM00345">
    <property type="entry name" value="HTH_GNTR"/>
    <property type="match status" value="1"/>
</dbReference>
<evidence type="ECO:0000256" key="1">
    <source>
        <dbReference type="ARBA" id="ARBA00023015"/>
    </source>
</evidence>
<dbReference type="STRING" id="1348774.AB433_04885"/>